<dbReference type="RefSeq" id="WP_076148804.1">
    <property type="nucleotide sequence ID" value="NZ_LWLN01000003.1"/>
</dbReference>
<feature type="region of interest" description="Disordered" evidence="1">
    <location>
        <begin position="57"/>
        <end position="100"/>
    </location>
</feature>
<sequence length="100" mass="10964">MKLSQWITVIAVALVLGASLLNPGGGIIALIIAGVILVVYALGEFLPEYILVTNQGKNARKDKQRRRRARGLNPFSRSSKRKRDARETNTQSSTDGGRDE</sequence>
<keyword evidence="2" id="KW-1133">Transmembrane helix</keyword>
<name>A0A1S8ARC1_9EURY</name>
<keyword evidence="4" id="KW-1185">Reference proteome</keyword>
<gene>
    <name evidence="3" type="ORF">A6E15_19080</name>
</gene>
<dbReference type="EMBL" id="LWLN01000003">
    <property type="protein sequence ID" value="OLZ39069.1"/>
    <property type="molecule type" value="Genomic_DNA"/>
</dbReference>
<dbReference type="Proteomes" id="UP000189370">
    <property type="component" value="Unassembled WGS sequence"/>
</dbReference>
<dbReference type="OrthoDB" id="385700at2157"/>
<evidence type="ECO:0000256" key="1">
    <source>
        <dbReference type="SAM" id="MobiDB-lite"/>
    </source>
</evidence>
<feature type="compositionally biased region" description="Basic residues" evidence="1">
    <location>
        <begin position="58"/>
        <end position="70"/>
    </location>
</feature>
<dbReference type="AlphaFoldDB" id="A0A1S8ARC1"/>
<evidence type="ECO:0000313" key="3">
    <source>
        <dbReference type="EMBL" id="OLZ39069.1"/>
    </source>
</evidence>
<feature type="transmembrane region" description="Helical" evidence="2">
    <location>
        <begin position="27"/>
        <end position="51"/>
    </location>
</feature>
<comment type="caution">
    <text evidence="3">The sequence shown here is derived from an EMBL/GenBank/DDBJ whole genome shotgun (WGS) entry which is preliminary data.</text>
</comment>
<dbReference type="STRING" id="301967.A6E15_19080"/>
<proteinExistence type="predicted"/>
<evidence type="ECO:0000256" key="2">
    <source>
        <dbReference type="SAM" id="Phobius"/>
    </source>
</evidence>
<organism evidence="3 4">
    <name type="scientific">Natrinema saccharevitans</name>
    <dbReference type="NCBI Taxonomy" id="301967"/>
    <lineage>
        <taxon>Archaea</taxon>
        <taxon>Methanobacteriati</taxon>
        <taxon>Methanobacteriota</taxon>
        <taxon>Stenosarchaea group</taxon>
        <taxon>Halobacteria</taxon>
        <taxon>Halobacteriales</taxon>
        <taxon>Natrialbaceae</taxon>
        <taxon>Natrinema</taxon>
    </lineage>
</organism>
<accession>A0A1S8ARC1</accession>
<keyword evidence="2" id="KW-0472">Membrane</keyword>
<feature type="compositionally biased region" description="Polar residues" evidence="1">
    <location>
        <begin position="88"/>
        <end position="100"/>
    </location>
</feature>
<keyword evidence="2" id="KW-0812">Transmembrane</keyword>
<evidence type="ECO:0000313" key="4">
    <source>
        <dbReference type="Proteomes" id="UP000189370"/>
    </source>
</evidence>
<protein>
    <submittedName>
        <fullName evidence="3">Uncharacterized protein</fullName>
    </submittedName>
</protein>
<reference evidence="4" key="1">
    <citation type="submission" date="2016-04" db="EMBL/GenBank/DDBJ databases">
        <authorList>
            <person name="Chen S.-C."/>
            <person name="Lai M.-C."/>
        </authorList>
    </citation>
    <scope>NUCLEOTIDE SEQUENCE [LARGE SCALE GENOMIC DNA]</scope>
    <source>
        <strain evidence="4">AB14</strain>
    </source>
</reference>